<evidence type="ECO:0000256" key="2">
    <source>
        <dbReference type="ARBA" id="ARBA00007769"/>
    </source>
</evidence>
<dbReference type="GO" id="GO:0005739">
    <property type="term" value="C:mitochondrion"/>
    <property type="evidence" value="ECO:0007669"/>
    <property type="project" value="TreeGrafter"/>
</dbReference>
<comment type="cofactor">
    <cofactor evidence="1">
        <name>Mg(2+)</name>
        <dbReference type="ChEBI" id="CHEBI:18420"/>
    </cofactor>
</comment>
<dbReference type="Gene3D" id="3.40.718.10">
    <property type="entry name" value="Isopropylmalate Dehydrogenase"/>
    <property type="match status" value="1"/>
</dbReference>
<dbReference type="GO" id="GO:0000287">
    <property type="term" value="F:magnesium ion binding"/>
    <property type="evidence" value="ECO:0007669"/>
    <property type="project" value="InterPro"/>
</dbReference>
<evidence type="ECO:0000256" key="9">
    <source>
        <dbReference type="ARBA" id="ARBA00023154"/>
    </source>
</evidence>
<dbReference type="OrthoDB" id="10261637at2759"/>
<keyword evidence="3" id="KW-0597">Phosphoprotein</keyword>
<dbReference type="AlphaFoldDB" id="A0A2H4S8N5"/>
<dbReference type="PANTHER" id="PTHR11835:SF48">
    <property type="entry name" value="HOMOISOCITRATE DEHYDROGENASE, MITOCHONDRIAL"/>
    <property type="match status" value="1"/>
</dbReference>
<sequence>MSLRTLRIGLIPGDGIGKEVIPAGRRVLEALPAALKLKFDFVNLHAGFETFEKTGTALPDATVDTLRSECQGALFGAVSSPTHAVAGYSSPIVALRKRLDLYANVRPVKTVLTAPKPIDMVIVRENTEDLYVKEETTRQTPEGRVAEAIKRISERATFRIATMAGDIAVRRQKLREAGAASIHKSPVVTITHKSNVLSQTDGLFREVSKTALADPRFASVAVEEQIVDSMVYKLFRQPEDYDVIVAPNLYGDILSDGAAALVGSLGLVPSANVGEGFAIGEPCHGSAPDIMGRGVANPIATIRSAALMLEFLEEPAAAAAIYAAVDANLEEGKLLSPDLGGTATTEQVVEDILRRL</sequence>
<dbReference type="EMBL" id="CP023322">
    <property type="protein sequence ID" value="ATY59470.1"/>
    <property type="molecule type" value="Genomic_DNA"/>
</dbReference>
<evidence type="ECO:0000313" key="14">
    <source>
        <dbReference type="EMBL" id="ATY59470.1"/>
    </source>
</evidence>
<dbReference type="VEuPathDB" id="FungiDB:CCM_06018"/>
<comment type="catalytic activity">
    <reaction evidence="10">
        <text>(2R,3S)-homoisocitrate + NAD(+) = 2-oxoadipate + CO2 + NADH</text>
        <dbReference type="Rhea" id="RHEA:11900"/>
        <dbReference type="ChEBI" id="CHEBI:15404"/>
        <dbReference type="ChEBI" id="CHEBI:16526"/>
        <dbReference type="ChEBI" id="CHEBI:57499"/>
        <dbReference type="ChEBI" id="CHEBI:57540"/>
        <dbReference type="ChEBI" id="CHEBI:57945"/>
        <dbReference type="EC" id="1.1.1.87"/>
    </reaction>
</comment>
<keyword evidence="7" id="KW-0560">Oxidoreductase</keyword>
<evidence type="ECO:0000256" key="4">
    <source>
        <dbReference type="ARBA" id="ARBA00022605"/>
    </source>
</evidence>
<dbReference type="GO" id="GO:0051287">
    <property type="term" value="F:NAD binding"/>
    <property type="evidence" value="ECO:0007669"/>
    <property type="project" value="InterPro"/>
</dbReference>
<comment type="similarity">
    <text evidence="2">Belongs to the isocitrate and isopropylmalate dehydrogenases family.</text>
</comment>
<dbReference type="GO" id="GO:0009085">
    <property type="term" value="P:lysine biosynthetic process"/>
    <property type="evidence" value="ECO:0007669"/>
    <property type="project" value="UniProtKB-KW"/>
</dbReference>
<evidence type="ECO:0000256" key="12">
    <source>
        <dbReference type="ARBA" id="ARBA00066666"/>
    </source>
</evidence>
<keyword evidence="9" id="KW-0457">Lysine biosynthesis</keyword>
<dbReference type="SUPFAM" id="SSF53659">
    <property type="entry name" value="Isocitrate/Isopropylmalate dehydrogenase-like"/>
    <property type="match status" value="1"/>
</dbReference>
<evidence type="ECO:0000256" key="1">
    <source>
        <dbReference type="ARBA" id="ARBA00001946"/>
    </source>
</evidence>
<evidence type="ECO:0000259" key="13">
    <source>
        <dbReference type="SMART" id="SM01329"/>
    </source>
</evidence>
<dbReference type="InterPro" id="IPR024084">
    <property type="entry name" value="IsoPropMal-DH-like_dom"/>
</dbReference>
<gene>
    <name evidence="14" type="ORF">A9K55_003381</name>
</gene>
<dbReference type="GO" id="GO:0006099">
    <property type="term" value="P:tricarboxylic acid cycle"/>
    <property type="evidence" value="ECO:0007669"/>
    <property type="project" value="TreeGrafter"/>
</dbReference>
<evidence type="ECO:0000256" key="11">
    <source>
        <dbReference type="ARBA" id="ARBA00060720"/>
    </source>
</evidence>
<keyword evidence="6" id="KW-0460">Magnesium</keyword>
<evidence type="ECO:0000256" key="6">
    <source>
        <dbReference type="ARBA" id="ARBA00022842"/>
    </source>
</evidence>
<organism evidence="14 15">
    <name type="scientific">Cordyceps militaris</name>
    <name type="common">Caterpillar fungus</name>
    <name type="synonym">Clavaria militaris</name>
    <dbReference type="NCBI Taxonomy" id="73501"/>
    <lineage>
        <taxon>Eukaryota</taxon>
        <taxon>Fungi</taxon>
        <taxon>Dikarya</taxon>
        <taxon>Ascomycota</taxon>
        <taxon>Pezizomycotina</taxon>
        <taxon>Sordariomycetes</taxon>
        <taxon>Hypocreomycetidae</taxon>
        <taxon>Hypocreales</taxon>
        <taxon>Cordycipitaceae</taxon>
        <taxon>Cordyceps</taxon>
    </lineage>
</organism>
<protein>
    <recommendedName>
        <fullName evidence="12">homoisocitrate dehydrogenase</fullName>
        <ecNumber evidence="12">1.1.1.87</ecNumber>
    </recommendedName>
</protein>
<dbReference type="GO" id="GO:0004449">
    <property type="term" value="F:isocitrate dehydrogenase (NAD+) activity"/>
    <property type="evidence" value="ECO:0007669"/>
    <property type="project" value="TreeGrafter"/>
</dbReference>
<dbReference type="PANTHER" id="PTHR11835">
    <property type="entry name" value="DECARBOXYLATING DEHYDROGENASES-ISOCITRATE, ISOPROPYLMALATE, TARTRATE"/>
    <property type="match status" value="1"/>
</dbReference>
<reference evidence="14 15" key="1">
    <citation type="journal article" date="2017" name="BMC Genomics">
        <title>Chromosome level assembly and secondary metabolite potential of the parasitic fungus Cordyceps militaris.</title>
        <authorList>
            <person name="Kramer G.J."/>
            <person name="Nodwell J.R."/>
        </authorList>
    </citation>
    <scope>NUCLEOTIDE SEQUENCE [LARGE SCALE GENOMIC DNA]</scope>
    <source>
        <strain evidence="14 15">ATCC 34164</strain>
    </source>
</reference>
<feature type="domain" description="Isopropylmalate dehydrogenase-like" evidence="13">
    <location>
        <begin position="7"/>
        <end position="352"/>
    </location>
</feature>
<dbReference type="InterPro" id="IPR019818">
    <property type="entry name" value="IsoCit/isopropylmalate_DH_CS"/>
</dbReference>
<evidence type="ECO:0000256" key="3">
    <source>
        <dbReference type="ARBA" id="ARBA00022553"/>
    </source>
</evidence>
<name>A0A2H4S8N5_CORMI</name>
<dbReference type="OMA" id="DSFVMGE"/>
<dbReference type="Pfam" id="PF00180">
    <property type="entry name" value="Iso_dh"/>
    <property type="match status" value="1"/>
</dbReference>
<dbReference type="PROSITE" id="PS00470">
    <property type="entry name" value="IDH_IMDH"/>
    <property type="match status" value="1"/>
</dbReference>
<evidence type="ECO:0000313" key="15">
    <source>
        <dbReference type="Proteomes" id="UP000323067"/>
    </source>
</evidence>
<dbReference type="Proteomes" id="UP000323067">
    <property type="component" value="Chromosome iv"/>
</dbReference>
<evidence type="ECO:0000256" key="7">
    <source>
        <dbReference type="ARBA" id="ARBA00023002"/>
    </source>
</evidence>
<keyword evidence="5" id="KW-0479">Metal-binding</keyword>
<dbReference type="GO" id="GO:0006102">
    <property type="term" value="P:isocitrate metabolic process"/>
    <property type="evidence" value="ECO:0007669"/>
    <property type="project" value="TreeGrafter"/>
</dbReference>
<dbReference type="SMART" id="SM01329">
    <property type="entry name" value="Iso_dh"/>
    <property type="match status" value="1"/>
</dbReference>
<comment type="pathway">
    <text evidence="11">Amino-acid biosynthesis; L-lysine biosynthesis via AAA pathway; L-alpha-aminoadipate from 2-oxoglutarate: step 4/5.</text>
</comment>
<evidence type="ECO:0000256" key="5">
    <source>
        <dbReference type="ARBA" id="ARBA00022723"/>
    </source>
</evidence>
<accession>A0A2H4S8N5</accession>
<dbReference type="FunFam" id="3.40.718.10:FF:000012">
    <property type="entry name" value="Homoisocitrate dehydrogenase, mitochondrial"/>
    <property type="match status" value="1"/>
</dbReference>
<keyword evidence="8" id="KW-0520">NAD</keyword>
<proteinExistence type="inferred from homology"/>
<dbReference type="GO" id="GO:0047046">
    <property type="term" value="F:homoisocitrate dehydrogenase activity"/>
    <property type="evidence" value="ECO:0007669"/>
    <property type="project" value="UniProtKB-EC"/>
</dbReference>
<dbReference type="EC" id="1.1.1.87" evidence="12"/>
<dbReference type="VEuPathDB" id="FungiDB:A9K55_003381"/>
<evidence type="ECO:0000256" key="8">
    <source>
        <dbReference type="ARBA" id="ARBA00023027"/>
    </source>
</evidence>
<keyword evidence="4" id="KW-0028">Amino-acid biosynthesis</keyword>
<evidence type="ECO:0000256" key="10">
    <source>
        <dbReference type="ARBA" id="ARBA00052540"/>
    </source>
</evidence>